<dbReference type="EMBL" id="MZNU01000365">
    <property type="protein sequence ID" value="OWO99260.1"/>
    <property type="molecule type" value="Genomic_DNA"/>
</dbReference>
<dbReference type="Gene3D" id="3.30.200.20">
    <property type="entry name" value="Phosphorylase Kinase, domain 1"/>
    <property type="match status" value="1"/>
</dbReference>
<dbReference type="InterPro" id="IPR011009">
    <property type="entry name" value="Kinase-like_dom_sf"/>
</dbReference>
<dbReference type="OrthoDB" id="25129at2759"/>
<evidence type="ECO:0000313" key="2">
    <source>
        <dbReference type="Proteomes" id="UP000242519"/>
    </source>
</evidence>
<reference evidence="1 2" key="1">
    <citation type="submission" date="2017-04" db="EMBL/GenBank/DDBJ databases">
        <title>Draft genome sequence of Marssonina coronaria NL1: causal agent of apple blotch.</title>
        <authorList>
            <person name="Cheng Q."/>
        </authorList>
    </citation>
    <scope>NUCLEOTIDE SEQUENCE [LARGE SCALE GENOMIC DNA]</scope>
    <source>
        <strain evidence="1 2">NL1</strain>
    </source>
</reference>
<comment type="caution">
    <text evidence="1">The sequence shown here is derived from an EMBL/GenBank/DDBJ whole genome shotgun (WGS) entry which is preliminary data.</text>
</comment>
<dbReference type="InterPro" id="IPR004119">
    <property type="entry name" value="EcKL"/>
</dbReference>
<evidence type="ECO:0008006" key="3">
    <source>
        <dbReference type="Google" id="ProtNLM"/>
    </source>
</evidence>
<protein>
    <recommendedName>
        <fullName evidence="3">Aminoglycoside phosphotransferase domain-containing protein</fullName>
    </recommendedName>
</protein>
<dbReference type="SUPFAM" id="SSF56112">
    <property type="entry name" value="Protein kinase-like (PK-like)"/>
    <property type="match status" value="1"/>
</dbReference>
<accession>A0A218YWY1</accession>
<dbReference type="InParanoid" id="A0A218YWY1"/>
<organism evidence="1 2">
    <name type="scientific">Diplocarpon coronariae</name>
    <dbReference type="NCBI Taxonomy" id="2795749"/>
    <lineage>
        <taxon>Eukaryota</taxon>
        <taxon>Fungi</taxon>
        <taxon>Dikarya</taxon>
        <taxon>Ascomycota</taxon>
        <taxon>Pezizomycotina</taxon>
        <taxon>Leotiomycetes</taxon>
        <taxon>Helotiales</taxon>
        <taxon>Drepanopezizaceae</taxon>
        <taxon>Diplocarpon</taxon>
    </lineage>
</organism>
<gene>
    <name evidence="1" type="ORF">B2J93_1148</name>
</gene>
<dbReference type="STRING" id="503106.A0A218YWY1"/>
<keyword evidence="2" id="KW-1185">Reference proteome</keyword>
<proteinExistence type="predicted"/>
<evidence type="ECO:0000313" key="1">
    <source>
        <dbReference type="EMBL" id="OWO99260.1"/>
    </source>
</evidence>
<name>A0A218YWY1_9HELO</name>
<dbReference type="Gene3D" id="3.90.1200.10">
    <property type="match status" value="1"/>
</dbReference>
<sequence length="370" mass="40386">MASERSDEILLEVQESLGDGPFACTSLTRLSGGTANFVYRGILTVPLPDGSETVVIKHSEGYVAQTPSFKITTTRCDYEQTITTALAALPPSTHSNITVQTPLLHLFSPATNTQVYSDLPSSLDLKTYALKYGPALAQPQCAALGHALGLWTRRFHDWAQADEQRELVESMGGNVAMRDLKFTVNYDTLIATIACFPEVLEGSRGVFERVRESRLREKGGEGAVLIHGDFWSGNILLPDRPILPSGDPTSIFIVDWELSQVASPAFDLGQMFAELLELKHFKDIDAGVWIIEAFMAGYGGIGEEMAFRTAVHVGTHLICWGSRVPGWGSPEQVRAVVEVGRGFVVNGWERESGFFADGPLECLFSCDPGL</sequence>
<dbReference type="Pfam" id="PF02958">
    <property type="entry name" value="EcKL"/>
    <property type="match status" value="1"/>
</dbReference>
<dbReference type="AlphaFoldDB" id="A0A218YWY1"/>
<dbReference type="Proteomes" id="UP000242519">
    <property type="component" value="Unassembled WGS sequence"/>
</dbReference>